<evidence type="ECO:0000313" key="2">
    <source>
        <dbReference type="Proteomes" id="UP000789525"/>
    </source>
</evidence>
<dbReference type="Proteomes" id="UP000789525">
    <property type="component" value="Unassembled WGS sequence"/>
</dbReference>
<dbReference type="EMBL" id="CAJVPT010032578">
    <property type="protein sequence ID" value="CAG8701893.1"/>
    <property type="molecule type" value="Genomic_DNA"/>
</dbReference>
<feature type="non-terminal residue" evidence="1">
    <location>
        <position position="384"/>
    </location>
</feature>
<name>A0ACA9PEK4_9GLOM</name>
<gene>
    <name evidence="1" type="ORF">ACOLOM_LOCUS10282</name>
</gene>
<comment type="caution">
    <text evidence="1">The sequence shown here is derived from an EMBL/GenBank/DDBJ whole genome shotgun (WGS) entry which is preliminary data.</text>
</comment>
<organism evidence="1 2">
    <name type="scientific">Acaulospora colombiana</name>
    <dbReference type="NCBI Taxonomy" id="27376"/>
    <lineage>
        <taxon>Eukaryota</taxon>
        <taxon>Fungi</taxon>
        <taxon>Fungi incertae sedis</taxon>
        <taxon>Mucoromycota</taxon>
        <taxon>Glomeromycotina</taxon>
        <taxon>Glomeromycetes</taxon>
        <taxon>Diversisporales</taxon>
        <taxon>Acaulosporaceae</taxon>
        <taxon>Acaulospora</taxon>
    </lineage>
</organism>
<sequence>MGLWDELCLICGLSLGGGPGSMFADGGLEHCLDAIMESLEKQGLSLDISQDQLRDELRRILLLFQFDDYEIPTPYEEAVKSGSISSVSYFPFPSEEWDGWKAIAIGVFDDSFSDPDGIIITRLVCYPSGCGGLFEGIEGQTGMIQTEAGVDSGGMFCLRTPYHYLRYWVDRDSLPPRQTAFPLEPDMSFESEFYEIVRFWDAGDDSGILSGISYGGIERCLEQFHDHFSTGFGRASELGRALEAGTRGNDLIPALLNDFNVWQTCPPDSGTTITGPLGVLPDEVIFEILLNIPIDSILSFTSTCKSLRHHFGREVNRFCTACNDSKPSQAESANSSPIDVSAIFNAEFPLVEFFRTNYRTDSMRNRRRLWKISQHFREEWYQYR</sequence>
<evidence type="ECO:0000313" key="1">
    <source>
        <dbReference type="EMBL" id="CAG8701893.1"/>
    </source>
</evidence>
<keyword evidence="2" id="KW-1185">Reference proteome</keyword>
<accession>A0ACA9PEK4</accession>
<reference evidence="1" key="1">
    <citation type="submission" date="2021-06" db="EMBL/GenBank/DDBJ databases">
        <authorList>
            <person name="Kallberg Y."/>
            <person name="Tangrot J."/>
            <person name="Rosling A."/>
        </authorList>
    </citation>
    <scope>NUCLEOTIDE SEQUENCE</scope>
    <source>
        <strain evidence="1">CL356</strain>
    </source>
</reference>
<protein>
    <submittedName>
        <fullName evidence="1">15292_t:CDS:1</fullName>
    </submittedName>
</protein>
<proteinExistence type="predicted"/>